<gene>
    <name evidence="2" type="ORF">ACFQ13_15215</name>
</gene>
<name>A0ABW3KW27_9FLAO</name>
<keyword evidence="3" id="KW-1185">Reference proteome</keyword>
<sequence>MIVNPQLLNYRLIVSSLLIVLTVLGAYSIDKYKSVESYETFLEQEKVLIETELTELLSSYDALNKDYDLMSLQLKKAQEETRTALDSLRILEGNLSIVTKYKAQLAVLKLKSKTLLATIDSLNLVNKQLQEDKRYALNTIKKNSSTISDLEETNSVLNESLNTASVLKASHIKAESYKLKSGKKRITDKAKRVNAIDVCITLNENALAERGNKDIYIQIVNPSGNVVSNAGEVVFGDSSLIYSQKKVVNYKNENLEICTPIIADNKDNPLLEGYYFVHVFHENTKLGSTSLKLK</sequence>
<keyword evidence="1" id="KW-0812">Transmembrane</keyword>
<keyword evidence="1" id="KW-0472">Membrane</keyword>
<feature type="transmembrane region" description="Helical" evidence="1">
    <location>
        <begin position="12"/>
        <end position="29"/>
    </location>
</feature>
<dbReference type="Proteomes" id="UP001597086">
    <property type="component" value="Unassembled WGS sequence"/>
</dbReference>
<keyword evidence="1" id="KW-1133">Transmembrane helix</keyword>
<dbReference type="EMBL" id="JBHTKM010000063">
    <property type="protein sequence ID" value="MFD1017277.1"/>
    <property type="molecule type" value="Genomic_DNA"/>
</dbReference>
<reference evidence="3" key="1">
    <citation type="journal article" date="2019" name="Int. J. Syst. Evol. Microbiol.">
        <title>The Global Catalogue of Microorganisms (GCM) 10K type strain sequencing project: providing services to taxonomists for standard genome sequencing and annotation.</title>
        <authorList>
            <consortium name="The Broad Institute Genomics Platform"/>
            <consortium name="The Broad Institute Genome Sequencing Center for Infectious Disease"/>
            <person name="Wu L."/>
            <person name="Ma J."/>
        </authorList>
    </citation>
    <scope>NUCLEOTIDE SEQUENCE [LARGE SCALE GENOMIC DNA]</scope>
    <source>
        <strain evidence="3">CCUG 56098</strain>
    </source>
</reference>
<accession>A0ABW3KW27</accession>
<evidence type="ECO:0000313" key="3">
    <source>
        <dbReference type="Proteomes" id="UP001597086"/>
    </source>
</evidence>
<evidence type="ECO:0000313" key="2">
    <source>
        <dbReference type="EMBL" id="MFD1017277.1"/>
    </source>
</evidence>
<evidence type="ECO:0000256" key="1">
    <source>
        <dbReference type="SAM" id="Phobius"/>
    </source>
</evidence>
<protein>
    <submittedName>
        <fullName evidence="2">Uncharacterized protein</fullName>
    </submittedName>
</protein>
<organism evidence="2 3">
    <name type="scientific">Winogradskyella rapida</name>
    <dbReference type="NCBI Taxonomy" id="549701"/>
    <lineage>
        <taxon>Bacteria</taxon>
        <taxon>Pseudomonadati</taxon>
        <taxon>Bacteroidota</taxon>
        <taxon>Flavobacteriia</taxon>
        <taxon>Flavobacteriales</taxon>
        <taxon>Flavobacteriaceae</taxon>
        <taxon>Winogradskyella</taxon>
    </lineage>
</organism>
<proteinExistence type="predicted"/>
<comment type="caution">
    <text evidence="2">The sequence shown here is derived from an EMBL/GenBank/DDBJ whole genome shotgun (WGS) entry which is preliminary data.</text>
</comment>
<dbReference type="RefSeq" id="WP_386118831.1">
    <property type="nucleotide sequence ID" value="NZ_JBHTKM010000063.1"/>
</dbReference>